<reference evidence="1" key="1">
    <citation type="submission" date="2022-08" db="EMBL/GenBank/DDBJ databases">
        <title>Genome Sequence of Pycnoporus sanguineus.</title>
        <authorList>
            <person name="Buettner E."/>
        </authorList>
    </citation>
    <scope>NUCLEOTIDE SEQUENCE</scope>
    <source>
        <strain evidence="1">CG-C14</strain>
    </source>
</reference>
<gene>
    <name evidence="1" type="ORF">NUW54_g8099</name>
</gene>
<sequence length="105" mass="11597">MPSHLPPSPSPETPCLTVALWRSRWVLRPCPMDQISPSIRVLARLPIPRLVVLFCCLDICLFLAYSAHDCYDLSRPTTAGSAVLAYLRTVPVARLRLTNPLAASV</sequence>
<comment type="caution">
    <text evidence="1">The sequence shown here is derived from an EMBL/GenBank/DDBJ whole genome shotgun (WGS) entry which is preliminary data.</text>
</comment>
<dbReference type="EMBL" id="JANSHE010002455">
    <property type="protein sequence ID" value="KAJ2991789.1"/>
    <property type="molecule type" value="Genomic_DNA"/>
</dbReference>
<keyword evidence="2" id="KW-1185">Reference proteome</keyword>
<accession>A0ACC1PHD7</accession>
<proteinExistence type="predicted"/>
<evidence type="ECO:0000313" key="2">
    <source>
        <dbReference type="Proteomes" id="UP001144978"/>
    </source>
</evidence>
<organism evidence="1 2">
    <name type="scientific">Trametes sanguinea</name>
    <dbReference type="NCBI Taxonomy" id="158606"/>
    <lineage>
        <taxon>Eukaryota</taxon>
        <taxon>Fungi</taxon>
        <taxon>Dikarya</taxon>
        <taxon>Basidiomycota</taxon>
        <taxon>Agaricomycotina</taxon>
        <taxon>Agaricomycetes</taxon>
        <taxon>Polyporales</taxon>
        <taxon>Polyporaceae</taxon>
        <taxon>Trametes</taxon>
    </lineage>
</organism>
<evidence type="ECO:0000313" key="1">
    <source>
        <dbReference type="EMBL" id="KAJ2991789.1"/>
    </source>
</evidence>
<protein>
    <submittedName>
        <fullName evidence="1">Uncharacterized protein</fullName>
    </submittedName>
</protein>
<dbReference type="Proteomes" id="UP001144978">
    <property type="component" value="Unassembled WGS sequence"/>
</dbReference>
<name>A0ACC1PHD7_9APHY</name>